<feature type="compositionally biased region" description="Basic residues" evidence="1">
    <location>
        <begin position="16"/>
        <end position="27"/>
    </location>
</feature>
<feature type="region of interest" description="Disordered" evidence="1">
    <location>
        <begin position="167"/>
        <end position="229"/>
    </location>
</feature>
<reference evidence="2 3" key="1">
    <citation type="submission" date="2023-08" db="EMBL/GenBank/DDBJ databases">
        <title>Black Yeasts Isolated from many extreme environments.</title>
        <authorList>
            <person name="Coleine C."/>
            <person name="Stajich J.E."/>
            <person name="Selbmann L."/>
        </authorList>
    </citation>
    <scope>NUCLEOTIDE SEQUENCE [LARGE SCALE GENOMIC DNA]</scope>
    <source>
        <strain evidence="2 3">CCFEE 5910</strain>
    </source>
</reference>
<gene>
    <name evidence="2" type="ORF">LTR05_003285</name>
</gene>
<dbReference type="EMBL" id="JAVRRJ010000002">
    <property type="protein sequence ID" value="KAK5089061.1"/>
    <property type="molecule type" value="Genomic_DNA"/>
</dbReference>
<evidence type="ECO:0000313" key="2">
    <source>
        <dbReference type="EMBL" id="KAK5089061.1"/>
    </source>
</evidence>
<evidence type="ECO:0000256" key="1">
    <source>
        <dbReference type="SAM" id="MobiDB-lite"/>
    </source>
</evidence>
<sequence length="525" mass="59119">MPRGIEYEGGQPVAWTRKRSSKSKRKPPSSGRLPASTNAREKPMHGADTEPPLSSLSNLLTTYSNIGEQLREIDEDVATFYSPRAFQLIETMSESSEGLDAGTALYLEIEDDIVWEVKRLSREANDASQSSSASTLRRSIKAKDGLTKNFERTLDRATALQRKITRAIQETQHHKESAKTYTEGHKKRAQSRRQRSQQERPLDTEASVPEQANSKKERVLADSTHSEQTLRAPQLRIPLEKTEAASATTELLELYNHFTDGLEDLNGELENVYDREVSYLLSVARNKESSKTRLDIVSKAQEQINRVLERNEELRDKFEHVTEGPTFKAAAASEQGNIDLLADSLGRVNRLAAVIYEKMAEAFETPREALSKSQRGRHAPRKIVTDGRTDKLKAKQKELLKLCDRLQRQYPPNVNSHRKDVPEPMRGKGKARELRYPNAYRSSNSLASSSGTAAASAELGTAKENEDRGPNLRDLFEQFDGKLTLNAADAWQSEAGSTRSARLERFRRNKATAEARLWDRIEGED</sequence>
<proteinExistence type="predicted"/>
<evidence type="ECO:0000313" key="3">
    <source>
        <dbReference type="Proteomes" id="UP001309876"/>
    </source>
</evidence>
<feature type="compositionally biased region" description="Basic and acidic residues" evidence="1">
    <location>
        <begin position="461"/>
        <end position="472"/>
    </location>
</feature>
<comment type="caution">
    <text evidence="2">The sequence shown here is derived from an EMBL/GenBank/DDBJ whole genome shotgun (WGS) entry which is preliminary data.</text>
</comment>
<feature type="compositionally biased region" description="Basic residues" evidence="1">
    <location>
        <begin position="185"/>
        <end position="195"/>
    </location>
</feature>
<feature type="compositionally biased region" description="Basic and acidic residues" evidence="1">
    <location>
        <begin position="39"/>
        <end position="48"/>
    </location>
</feature>
<organism evidence="2 3">
    <name type="scientific">Lithohypha guttulata</name>
    <dbReference type="NCBI Taxonomy" id="1690604"/>
    <lineage>
        <taxon>Eukaryota</taxon>
        <taxon>Fungi</taxon>
        <taxon>Dikarya</taxon>
        <taxon>Ascomycota</taxon>
        <taxon>Pezizomycotina</taxon>
        <taxon>Eurotiomycetes</taxon>
        <taxon>Chaetothyriomycetidae</taxon>
        <taxon>Chaetothyriales</taxon>
        <taxon>Trichomeriaceae</taxon>
        <taxon>Lithohypha</taxon>
    </lineage>
</organism>
<name>A0AAN7T423_9EURO</name>
<dbReference type="Proteomes" id="UP001309876">
    <property type="component" value="Unassembled WGS sequence"/>
</dbReference>
<feature type="compositionally biased region" description="Basic and acidic residues" evidence="1">
    <location>
        <begin position="417"/>
        <end position="435"/>
    </location>
</feature>
<protein>
    <submittedName>
        <fullName evidence="2">Uncharacterized protein</fullName>
    </submittedName>
</protein>
<feature type="compositionally biased region" description="Low complexity" evidence="1">
    <location>
        <begin position="438"/>
        <end position="460"/>
    </location>
</feature>
<keyword evidence="3" id="KW-1185">Reference proteome</keyword>
<dbReference type="AlphaFoldDB" id="A0AAN7T423"/>
<feature type="compositionally biased region" description="Basic and acidic residues" evidence="1">
    <location>
        <begin position="171"/>
        <end position="184"/>
    </location>
</feature>
<feature type="region of interest" description="Disordered" evidence="1">
    <location>
        <begin position="1"/>
        <end position="56"/>
    </location>
</feature>
<feature type="region of interest" description="Disordered" evidence="1">
    <location>
        <begin position="408"/>
        <end position="472"/>
    </location>
</feature>
<accession>A0AAN7T423</accession>